<evidence type="ECO:0000313" key="3">
    <source>
        <dbReference type="Proteomes" id="UP000231896"/>
    </source>
</evidence>
<accession>A0A2K8NYR9</accession>
<keyword evidence="1" id="KW-1133">Transmembrane helix</keyword>
<gene>
    <name evidence="2" type="ORF">EMELA_v1c02200</name>
</gene>
<evidence type="ECO:0000313" key="2">
    <source>
        <dbReference type="EMBL" id="ATZ17793.1"/>
    </source>
</evidence>
<dbReference type="KEGG" id="eml:EMELA_v1c02200"/>
<keyword evidence="3" id="KW-1185">Reference proteome</keyword>
<evidence type="ECO:0000256" key="1">
    <source>
        <dbReference type="SAM" id="Phobius"/>
    </source>
</evidence>
<reference evidence="2 3" key="1">
    <citation type="submission" date="2017-11" db="EMBL/GenBank/DDBJ databases">
        <title>Genome sequence of Entomoplasma melaleucae M1 (ATCC 49191).</title>
        <authorList>
            <person name="Lo W.-S."/>
            <person name="Gasparich G.E."/>
            <person name="Kuo C.-H."/>
        </authorList>
    </citation>
    <scope>NUCLEOTIDE SEQUENCE [LARGE SCALE GENOMIC DNA]</scope>
    <source>
        <strain evidence="2 3">M1</strain>
    </source>
</reference>
<dbReference type="AlphaFoldDB" id="A0A2K8NYR9"/>
<dbReference type="Proteomes" id="UP000231896">
    <property type="component" value="Chromosome"/>
</dbReference>
<dbReference type="EMBL" id="CP024964">
    <property type="protein sequence ID" value="ATZ17793.1"/>
    <property type="molecule type" value="Genomic_DNA"/>
</dbReference>
<keyword evidence="1" id="KW-0812">Transmembrane</keyword>
<organism evidence="2 3">
    <name type="scientific">Mesoplasma melaleucae</name>
    <dbReference type="NCBI Taxonomy" id="81459"/>
    <lineage>
        <taxon>Bacteria</taxon>
        <taxon>Bacillati</taxon>
        <taxon>Mycoplasmatota</taxon>
        <taxon>Mollicutes</taxon>
        <taxon>Entomoplasmatales</taxon>
        <taxon>Entomoplasmataceae</taxon>
        <taxon>Mesoplasma</taxon>
    </lineage>
</organism>
<keyword evidence="1" id="KW-0472">Membrane</keyword>
<protein>
    <submittedName>
        <fullName evidence="2">Uncharacterized protein</fullName>
    </submittedName>
</protein>
<dbReference type="RefSeq" id="WP_028124618.1">
    <property type="nucleotide sequence ID" value="NZ_CP024964.1"/>
</dbReference>
<proteinExistence type="predicted"/>
<name>A0A2K8NYR9_9MOLU</name>
<feature type="transmembrane region" description="Helical" evidence="1">
    <location>
        <begin position="6"/>
        <end position="29"/>
    </location>
</feature>
<sequence length="111" mass="12229">MSLQIIIGIAAGIAGAGLMSGILLMLFSLSIKKQNRKRIAKEIVDERQNKAYRNAVIELMNRNSLLNSALGQELTKYNLTDEEKQAAILAINADLVKGISDSKVNKKFKLK</sequence>